<keyword evidence="1" id="KW-0732">Signal</keyword>
<evidence type="ECO:0008006" key="4">
    <source>
        <dbReference type="Google" id="ProtNLM"/>
    </source>
</evidence>
<dbReference type="Gene3D" id="1.25.40.10">
    <property type="entry name" value="Tetratricopeptide repeat domain"/>
    <property type="match status" value="3"/>
</dbReference>
<dbReference type="SUPFAM" id="SSF48452">
    <property type="entry name" value="TPR-like"/>
    <property type="match status" value="2"/>
</dbReference>
<evidence type="ECO:0000256" key="1">
    <source>
        <dbReference type="SAM" id="SignalP"/>
    </source>
</evidence>
<dbReference type="Proteomes" id="UP000202440">
    <property type="component" value="Chromosome"/>
</dbReference>
<dbReference type="InterPro" id="IPR019734">
    <property type="entry name" value="TPR_rpt"/>
</dbReference>
<protein>
    <recommendedName>
        <fullName evidence="4">Tetratricopeptide repeat-like domain-containing protein</fullName>
    </recommendedName>
</protein>
<dbReference type="EMBL" id="CP022530">
    <property type="protein sequence ID" value="ASP39863.1"/>
    <property type="molecule type" value="Genomic_DNA"/>
</dbReference>
<sequence>MLRWCGVWLLAWFTMSVQASTLSPATYENLNDIQTLLAEENWSEAREELDELLEDLQPGFGKALALQLSGQYWLAREDNVKAIADFENALAQNAFAPAQQSGMATNVAQLYLAEQQPQNAQQMLEKRLPKLLEAEQAEQKKTGKTAQFVQPMAMITLATAYQLQENYAPSIKWVERAIERRQVLGKGPQENWWRMLMVAQYRENQWQNALRSLDMLIGLAPEKESYWQQQAGIYQQQNQAAKALTVLETAYAGGYLKQTQSFLLLVQLQINQGLPERAGRILAQGIQSGVIEQTERNWRLLATAWQQGRERQQAIQALQQASKTPGIKAKDSGELLYRAAQLAMQDGDHQAVIDNANAALNKELSDKSRAQLLLLAGGSAFQAGMGAEARAFFRQALKLPQSAGTARQWLDYIDSMEEYGMAPGSFAGAK</sequence>
<dbReference type="InterPro" id="IPR011990">
    <property type="entry name" value="TPR-like_helical_dom_sf"/>
</dbReference>
<dbReference type="OrthoDB" id="5829198at2"/>
<organism evidence="2 3">
    <name type="scientific">Bacterioplanes sanyensis</name>
    <dbReference type="NCBI Taxonomy" id="1249553"/>
    <lineage>
        <taxon>Bacteria</taxon>
        <taxon>Pseudomonadati</taxon>
        <taxon>Pseudomonadota</taxon>
        <taxon>Gammaproteobacteria</taxon>
        <taxon>Oceanospirillales</taxon>
        <taxon>Oceanospirillaceae</taxon>
        <taxon>Bacterioplanes</taxon>
    </lineage>
</organism>
<feature type="signal peptide" evidence="1">
    <location>
        <begin position="1"/>
        <end position="19"/>
    </location>
</feature>
<dbReference type="KEGG" id="bsan:CHH28_14805"/>
<name>A0A222FNS3_9GAMM</name>
<keyword evidence="3" id="KW-1185">Reference proteome</keyword>
<proteinExistence type="predicted"/>
<dbReference type="RefSeq" id="WP_094061037.1">
    <property type="nucleotide sequence ID" value="NZ_CP022530.1"/>
</dbReference>
<gene>
    <name evidence="2" type="ORF">CHH28_14805</name>
</gene>
<accession>A0A222FNS3</accession>
<reference evidence="2 3" key="1">
    <citation type="submission" date="2017-07" db="EMBL/GenBank/DDBJ databases">
        <title>Annotated genome sequence of Bacterioplanes sanyensis isolated from Red Sea.</title>
        <authorList>
            <person name="Rehman Z.U."/>
        </authorList>
    </citation>
    <scope>NUCLEOTIDE SEQUENCE [LARGE SCALE GENOMIC DNA]</scope>
    <source>
        <strain evidence="2 3">NV9</strain>
    </source>
</reference>
<evidence type="ECO:0000313" key="3">
    <source>
        <dbReference type="Proteomes" id="UP000202440"/>
    </source>
</evidence>
<dbReference type="SMART" id="SM00028">
    <property type="entry name" value="TPR"/>
    <property type="match status" value="4"/>
</dbReference>
<evidence type="ECO:0000313" key="2">
    <source>
        <dbReference type="EMBL" id="ASP39863.1"/>
    </source>
</evidence>
<feature type="chain" id="PRO_5012781656" description="Tetratricopeptide repeat-like domain-containing protein" evidence="1">
    <location>
        <begin position="20"/>
        <end position="430"/>
    </location>
</feature>
<dbReference type="AlphaFoldDB" id="A0A222FNS3"/>